<dbReference type="InterPro" id="IPR007627">
    <property type="entry name" value="RNA_pol_sigma70_r2"/>
</dbReference>
<keyword evidence="2" id="KW-0805">Transcription regulation</keyword>
<keyword evidence="3" id="KW-0731">Sigma factor</keyword>
<dbReference type="Gene3D" id="1.10.1740.10">
    <property type="match status" value="1"/>
</dbReference>
<evidence type="ECO:0000256" key="4">
    <source>
        <dbReference type="ARBA" id="ARBA00023163"/>
    </source>
</evidence>
<dbReference type="Pfam" id="PF08281">
    <property type="entry name" value="Sigma70_r4_2"/>
    <property type="match status" value="1"/>
</dbReference>
<feature type="domain" description="RNA polymerase sigma factor 70 region 4 type 2" evidence="6">
    <location>
        <begin position="118"/>
        <end position="165"/>
    </location>
</feature>
<evidence type="ECO:0000256" key="1">
    <source>
        <dbReference type="ARBA" id="ARBA00010641"/>
    </source>
</evidence>
<dbReference type="InterPro" id="IPR039425">
    <property type="entry name" value="RNA_pol_sigma-70-like"/>
</dbReference>
<dbReference type="Gene3D" id="1.10.10.10">
    <property type="entry name" value="Winged helix-like DNA-binding domain superfamily/Winged helix DNA-binding domain"/>
    <property type="match status" value="1"/>
</dbReference>
<dbReference type="EMBL" id="JBHRTF010000002">
    <property type="protein sequence ID" value="MFC3114931.1"/>
    <property type="molecule type" value="Genomic_DNA"/>
</dbReference>
<dbReference type="InterPro" id="IPR014284">
    <property type="entry name" value="RNA_pol_sigma-70_dom"/>
</dbReference>
<evidence type="ECO:0000256" key="2">
    <source>
        <dbReference type="ARBA" id="ARBA00023015"/>
    </source>
</evidence>
<evidence type="ECO:0000259" key="5">
    <source>
        <dbReference type="Pfam" id="PF04542"/>
    </source>
</evidence>
<name>A0ABV7FBK0_9GAMM</name>
<keyword evidence="4" id="KW-0804">Transcription</keyword>
<proteinExistence type="inferred from homology"/>
<dbReference type="Pfam" id="PF04542">
    <property type="entry name" value="Sigma70_r2"/>
    <property type="match status" value="1"/>
</dbReference>
<feature type="domain" description="RNA polymerase sigma-70 region 2" evidence="5">
    <location>
        <begin position="25"/>
        <end position="75"/>
    </location>
</feature>
<dbReference type="PANTHER" id="PTHR43133:SF63">
    <property type="entry name" value="RNA POLYMERASE SIGMA FACTOR FECI-RELATED"/>
    <property type="match status" value="1"/>
</dbReference>
<dbReference type="SUPFAM" id="SSF88946">
    <property type="entry name" value="Sigma2 domain of RNA polymerase sigma factors"/>
    <property type="match status" value="1"/>
</dbReference>
<dbReference type="NCBIfam" id="TIGR02937">
    <property type="entry name" value="sigma70-ECF"/>
    <property type="match status" value="1"/>
</dbReference>
<evidence type="ECO:0000259" key="6">
    <source>
        <dbReference type="Pfam" id="PF08281"/>
    </source>
</evidence>
<dbReference type="InterPro" id="IPR013325">
    <property type="entry name" value="RNA_pol_sigma_r2"/>
</dbReference>
<protein>
    <submittedName>
        <fullName evidence="7">RNA polymerase sigma factor</fullName>
    </submittedName>
</protein>
<comment type="caution">
    <text evidence="7">The sequence shown here is derived from an EMBL/GenBank/DDBJ whole genome shotgun (WGS) entry which is preliminary data.</text>
</comment>
<reference evidence="8" key="1">
    <citation type="journal article" date="2019" name="Int. J. Syst. Evol. Microbiol.">
        <title>The Global Catalogue of Microorganisms (GCM) 10K type strain sequencing project: providing services to taxonomists for standard genome sequencing and annotation.</title>
        <authorList>
            <consortium name="The Broad Institute Genomics Platform"/>
            <consortium name="The Broad Institute Genome Sequencing Center for Infectious Disease"/>
            <person name="Wu L."/>
            <person name="Ma J."/>
        </authorList>
    </citation>
    <scope>NUCLEOTIDE SEQUENCE [LARGE SCALE GENOMIC DNA]</scope>
    <source>
        <strain evidence="8">KCTC 52237</strain>
    </source>
</reference>
<dbReference type="SUPFAM" id="SSF88659">
    <property type="entry name" value="Sigma3 and sigma4 domains of RNA polymerase sigma factors"/>
    <property type="match status" value="1"/>
</dbReference>
<evidence type="ECO:0000256" key="3">
    <source>
        <dbReference type="ARBA" id="ARBA00023082"/>
    </source>
</evidence>
<dbReference type="Proteomes" id="UP001595555">
    <property type="component" value="Unassembled WGS sequence"/>
</dbReference>
<evidence type="ECO:0000313" key="7">
    <source>
        <dbReference type="EMBL" id="MFC3114931.1"/>
    </source>
</evidence>
<dbReference type="InterPro" id="IPR013324">
    <property type="entry name" value="RNA_pol_sigma_r3/r4-like"/>
</dbReference>
<dbReference type="PANTHER" id="PTHR43133">
    <property type="entry name" value="RNA POLYMERASE ECF-TYPE SIGMA FACTO"/>
    <property type="match status" value="1"/>
</dbReference>
<evidence type="ECO:0000313" key="8">
    <source>
        <dbReference type="Proteomes" id="UP001595555"/>
    </source>
</evidence>
<gene>
    <name evidence="7" type="ORF">ACFODX_05115</name>
</gene>
<accession>A0ABV7FBK0</accession>
<dbReference type="InterPro" id="IPR036388">
    <property type="entry name" value="WH-like_DNA-bd_sf"/>
</dbReference>
<organism evidence="7 8">
    <name type="scientific">Cellvibrio fontiphilus</name>
    <dbReference type="NCBI Taxonomy" id="1815559"/>
    <lineage>
        <taxon>Bacteria</taxon>
        <taxon>Pseudomonadati</taxon>
        <taxon>Pseudomonadota</taxon>
        <taxon>Gammaproteobacteria</taxon>
        <taxon>Cellvibrionales</taxon>
        <taxon>Cellvibrionaceae</taxon>
        <taxon>Cellvibrio</taxon>
    </lineage>
</organism>
<keyword evidence="8" id="KW-1185">Reference proteome</keyword>
<dbReference type="RefSeq" id="WP_378116717.1">
    <property type="nucleotide sequence ID" value="NZ_JBHRTF010000002.1"/>
</dbReference>
<comment type="similarity">
    <text evidence="1">Belongs to the sigma-70 factor family. ECF subfamily.</text>
</comment>
<dbReference type="InterPro" id="IPR013249">
    <property type="entry name" value="RNA_pol_sigma70_r4_t2"/>
</dbReference>
<sequence>MLDPHRPSLEPAPLDERLTSATGPLKRYIQRIAPNSSDAADIYQESVLRVIEQARAQPLRNPLAYALRIARNLLLGDNKRQLLSLDNLDELSNPLTCPAPCPEEHTSQRQRAQLLSGFLATMPAQRREVLLRRRLQGESREQIAAAMGLSQEAVKKHMTRALADLQRFLDHHRQF</sequence>